<accession>A0A7V8HQJ4</accession>
<sequence>MGGVYPQVRGRALFVKQQKRKDGRVYLSVVEGYRDAEGRTRTRHVRSLGYLDELEKLYDDPVAHFRAEVARENEAAREARAPVIVKIAPGRRIDKREEGHGRVDMGAAVPSAYLHRDLGLWAYFENRRAGRRTSCDPFRVLELLVWNRISDPGSKRAAWEARGRFPRRCDFTLDGVYRSLDYLAAHADRVVRHMNASLEVARGPRDRTRLYYDVANYWFEVDGEDEGGLRKKGVSKEHRPEAVVQMGLLLDADGLPLDYGLFPGNVNDMSTMLPMMSKARLRDLGGERVVVVADKGLNTSANIAAATLDGNGFVFSQSVRKARRGLKEWVLDPEGYAASPSGDFRVKSRVADKPVYVEGPGGGRRRVLVPVREVAFWSRDYFERSRAERAKVVEKSRAAIERGDMSGVVSRSAARYARDRPVVRATGEAADHNWVLDEARIARDEAMDGYCCIVTSEQEWTEREVIEAYRGLSRIEESFRVLKSTLDARPVYVWTEPHIRAHFLVCYVALLVMRLMQLDVERSTGSRPSAGAVAEALRNMTGHHLDSNVWLFDYRTDLTDALCEAVGVDLSRRVMTKAQMNAVMSVVKKPRS</sequence>
<dbReference type="Pfam" id="PF01609">
    <property type="entry name" value="DDE_Tnp_1"/>
    <property type="match status" value="1"/>
</dbReference>
<dbReference type="PANTHER" id="PTHR34614">
    <property type="match status" value="1"/>
</dbReference>
<name>A0A7V8HQJ4_9BIFI</name>
<protein>
    <submittedName>
        <fullName evidence="2">Transposase IS4 family protein</fullName>
    </submittedName>
</protein>
<dbReference type="GO" id="GO:0006313">
    <property type="term" value="P:DNA transposition"/>
    <property type="evidence" value="ECO:0007669"/>
    <property type="project" value="InterPro"/>
</dbReference>
<reference evidence="2 3" key="1">
    <citation type="submission" date="2014-03" db="EMBL/GenBank/DDBJ databases">
        <title>Genomics of Bifidobacteria.</title>
        <authorList>
            <person name="Ventura M."/>
            <person name="Milani C."/>
            <person name="Lugli G.A."/>
        </authorList>
    </citation>
    <scope>NUCLEOTIDE SEQUENCE [LARGE SCALE GENOMIC DNA]</scope>
    <source>
        <strain evidence="2 3">LMG 21816</strain>
    </source>
</reference>
<dbReference type="InterPro" id="IPR002559">
    <property type="entry name" value="Transposase_11"/>
</dbReference>
<dbReference type="GO" id="GO:0004803">
    <property type="term" value="F:transposase activity"/>
    <property type="evidence" value="ECO:0007669"/>
    <property type="project" value="InterPro"/>
</dbReference>
<dbReference type="InterPro" id="IPR012337">
    <property type="entry name" value="RNaseH-like_sf"/>
</dbReference>
<organism evidence="2 3">
    <name type="scientific">Bifidobacterium pullorum</name>
    <dbReference type="NCBI Taxonomy" id="78448"/>
    <lineage>
        <taxon>Bacteria</taxon>
        <taxon>Bacillati</taxon>
        <taxon>Actinomycetota</taxon>
        <taxon>Actinomycetes</taxon>
        <taxon>Bifidobacteriales</taxon>
        <taxon>Bifidobacteriaceae</taxon>
        <taxon>Bifidobacterium</taxon>
    </lineage>
</organism>
<dbReference type="EMBL" id="JGZJ01000007">
    <property type="protein sequence ID" value="KFI83183.1"/>
    <property type="molecule type" value="Genomic_DNA"/>
</dbReference>
<dbReference type="GO" id="GO:0003677">
    <property type="term" value="F:DNA binding"/>
    <property type="evidence" value="ECO:0007669"/>
    <property type="project" value="InterPro"/>
</dbReference>
<proteinExistence type="predicted"/>
<gene>
    <name evidence="2" type="ORF">BPULL_1322</name>
</gene>
<evidence type="ECO:0000313" key="2">
    <source>
        <dbReference type="EMBL" id="KFI83183.1"/>
    </source>
</evidence>
<evidence type="ECO:0000259" key="1">
    <source>
        <dbReference type="Pfam" id="PF01609"/>
    </source>
</evidence>
<comment type="caution">
    <text evidence="2">The sequence shown here is derived from an EMBL/GenBank/DDBJ whole genome shotgun (WGS) entry which is preliminary data.</text>
</comment>
<feature type="domain" description="Transposase IS4-like" evidence="1">
    <location>
        <begin position="240"/>
        <end position="510"/>
    </location>
</feature>
<evidence type="ECO:0000313" key="3">
    <source>
        <dbReference type="Proteomes" id="UP000029109"/>
    </source>
</evidence>
<dbReference type="PANTHER" id="PTHR34614:SF2">
    <property type="entry name" value="TRANSPOSASE IS4-LIKE DOMAIN-CONTAINING PROTEIN"/>
    <property type="match status" value="1"/>
</dbReference>
<dbReference type="AlphaFoldDB" id="A0A7V8HQJ4"/>
<dbReference type="SUPFAM" id="SSF53098">
    <property type="entry name" value="Ribonuclease H-like"/>
    <property type="match status" value="1"/>
</dbReference>
<dbReference type="Proteomes" id="UP000029109">
    <property type="component" value="Unassembled WGS sequence"/>
</dbReference>